<dbReference type="AlphaFoldDB" id="D4F5B7"/>
<organism evidence="4 5">
    <name type="scientific">Edwardsiella tarda ATCC 23685</name>
    <dbReference type="NCBI Taxonomy" id="500638"/>
    <lineage>
        <taxon>Bacteria</taxon>
        <taxon>Pseudomonadati</taxon>
        <taxon>Pseudomonadota</taxon>
        <taxon>Gammaproteobacteria</taxon>
        <taxon>Enterobacterales</taxon>
        <taxon>Hafniaceae</taxon>
        <taxon>Edwardsiella</taxon>
    </lineage>
</organism>
<keyword evidence="3" id="KW-1133">Transmembrane helix</keyword>
<reference evidence="4 5" key="1">
    <citation type="submission" date="2010-02" db="EMBL/GenBank/DDBJ databases">
        <authorList>
            <person name="Weinstock G."/>
            <person name="Sodergren E."/>
            <person name="Clifton S."/>
            <person name="Fulton L."/>
            <person name="Fulton B."/>
            <person name="Courtney L."/>
            <person name="Fronick C."/>
            <person name="Harrison M."/>
            <person name="Strong C."/>
            <person name="Farmer C."/>
            <person name="Delahaunty K."/>
            <person name="Markovic C."/>
            <person name="Hall O."/>
            <person name="Minx P."/>
            <person name="Tomlinson C."/>
            <person name="Mitreva M."/>
            <person name="Nelson J."/>
            <person name="Hou S."/>
            <person name="Wollam A."/>
            <person name="Pepin K.H."/>
            <person name="Johnson M."/>
            <person name="Bhonagiri V."/>
            <person name="Zhang X."/>
            <person name="Suruliraj S."/>
            <person name="Warren W."/>
            <person name="Chinwalla A."/>
            <person name="Mardis E.R."/>
            <person name="Wilson R.K."/>
        </authorList>
    </citation>
    <scope>NUCLEOTIDE SEQUENCE [LARGE SCALE GENOMIC DNA]</scope>
    <source>
        <strain evidence="4 5">ATCC 23685</strain>
    </source>
</reference>
<evidence type="ECO:0000256" key="3">
    <source>
        <dbReference type="SAM" id="Phobius"/>
    </source>
</evidence>
<dbReference type="Proteomes" id="UP000003692">
    <property type="component" value="Unassembled WGS sequence"/>
</dbReference>
<dbReference type="Pfam" id="PF13996">
    <property type="entry name" value="YobH"/>
    <property type="match status" value="1"/>
</dbReference>
<dbReference type="EMBL" id="ADGK01000133">
    <property type="protein sequence ID" value="EFE23041.1"/>
    <property type="molecule type" value="Genomic_DNA"/>
</dbReference>
<feature type="transmembrane region" description="Helical" evidence="3">
    <location>
        <begin position="19"/>
        <end position="37"/>
    </location>
</feature>
<sequence>MARSLCAQGIIMRLLKTTLILLIVAYLAMLFSGYGFLVNSQKQLGGLTLECQYLSAYGLVGNHQLRDTHGVIGSSECPLLRAVATPFWQR</sequence>
<accession>D4F5B7</accession>
<evidence type="ECO:0000313" key="4">
    <source>
        <dbReference type="EMBL" id="EFE23041.1"/>
    </source>
</evidence>
<proteinExistence type="predicted"/>
<dbReference type="HOGENOM" id="CLU_179882_0_0_6"/>
<dbReference type="InterPro" id="IPR025611">
    <property type="entry name" value="YobH"/>
</dbReference>
<evidence type="ECO:0000256" key="2">
    <source>
        <dbReference type="ARBA" id="ARBA00022729"/>
    </source>
</evidence>
<name>D4F5B7_EDWTA</name>
<comment type="caution">
    <text evidence="4">The sequence shown here is derived from an EMBL/GenBank/DDBJ whole genome shotgun (WGS) entry which is preliminary data.</text>
</comment>
<protein>
    <recommendedName>
        <fullName evidence="1">Uncharacterized protein YobH</fullName>
    </recommendedName>
</protein>
<evidence type="ECO:0000256" key="1">
    <source>
        <dbReference type="ARBA" id="ARBA00019316"/>
    </source>
</evidence>
<keyword evidence="3" id="KW-0812">Transmembrane</keyword>
<gene>
    <name evidence="4" type="ORF">EDWATA_01945</name>
</gene>
<keyword evidence="3" id="KW-0472">Membrane</keyword>
<keyword evidence="2" id="KW-0732">Signal</keyword>
<evidence type="ECO:0000313" key="5">
    <source>
        <dbReference type="Proteomes" id="UP000003692"/>
    </source>
</evidence>